<keyword evidence="6 7" id="KW-0472">Membrane</keyword>
<keyword evidence="3" id="KW-0813">Transport</keyword>
<evidence type="ECO:0000259" key="8">
    <source>
        <dbReference type="PROSITE" id="PS50850"/>
    </source>
</evidence>
<feature type="transmembrane region" description="Helical" evidence="7">
    <location>
        <begin position="223"/>
        <end position="245"/>
    </location>
</feature>
<proteinExistence type="inferred from homology"/>
<keyword evidence="4 7" id="KW-0812">Transmembrane</keyword>
<dbReference type="InterPro" id="IPR011701">
    <property type="entry name" value="MFS"/>
</dbReference>
<dbReference type="EMBL" id="JBGEDP010000001">
    <property type="protein sequence ID" value="MEY8017479.1"/>
    <property type="molecule type" value="Genomic_DNA"/>
</dbReference>
<keyword evidence="10" id="KW-1185">Reference proteome</keyword>
<gene>
    <name evidence="9" type="ORF">AB8998_22135</name>
</gene>
<dbReference type="Pfam" id="PF07690">
    <property type="entry name" value="MFS_1"/>
    <property type="match status" value="1"/>
</dbReference>
<dbReference type="SUPFAM" id="SSF103473">
    <property type="entry name" value="MFS general substrate transporter"/>
    <property type="match status" value="1"/>
</dbReference>
<dbReference type="PROSITE" id="PS50850">
    <property type="entry name" value="MFS"/>
    <property type="match status" value="1"/>
</dbReference>
<dbReference type="Gene3D" id="1.20.1250.20">
    <property type="entry name" value="MFS general substrate transporter like domains"/>
    <property type="match status" value="2"/>
</dbReference>
<sequence length="387" mass="39719">MIALGYGVISPVMPSFARTFGVSINAVTFLVTVFSLSRLCFAPVSGLLVQRLGERRIYISGLLVVALSTGACAFSQTYWQLLFFRAVSGVGSTLFYVSALGLMIHISPADARGRVAGIFTTSFMLGAVGGPAVGGLTASWGLTAPFVVYGVALLGVAVVLFYGLRHSALAAPAPPTRSKVTMAEALRFRAYWSSLLSNFATGWSAFGLRVALVPLFVSDVMGRGVGVIGVVLAAFAAGNALAVIPSGYLSDRMGRRTLLIAGLAATGVATVSLGAVSSLPAFMTAACLSGVTTGIFMSPMQAAVADILGSEARAGTPVAAVQMASDLGAIIGSMTVGWVAERLSFGWDFGLSGLVLLIAAAGWVLSPETRTATDTALLPSQADVELA</sequence>
<evidence type="ECO:0000313" key="10">
    <source>
        <dbReference type="Proteomes" id="UP001564760"/>
    </source>
</evidence>
<feature type="transmembrane region" description="Helical" evidence="7">
    <location>
        <begin position="116"/>
        <end position="140"/>
    </location>
</feature>
<comment type="caution">
    <text evidence="9">The sequence shown here is derived from an EMBL/GenBank/DDBJ whole genome shotgun (WGS) entry which is preliminary data.</text>
</comment>
<evidence type="ECO:0000313" key="9">
    <source>
        <dbReference type="EMBL" id="MEY8017479.1"/>
    </source>
</evidence>
<name>A0ABV4C4L4_9MYCO</name>
<dbReference type="CDD" id="cd17325">
    <property type="entry name" value="MFS_MdtG_SLC18_like"/>
    <property type="match status" value="1"/>
</dbReference>
<feature type="transmembrane region" description="Helical" evidence="7">
    <location>
        <begin position="16"/>
        <end position="36"/>
    </location>
</feature>
<organism evidence="9 10">
    <name type="scientific">Mycobacterium servetii</name>
    <dbReference type="NCBI Taxonomy" id="3237418"/>
    <lineage>
        <taxon>Bacteria</taxon>
        <taxon>Bacillati</taxon>
        <taxon>Actinomycetota</taxon>
        <taxon>Actinomycetes</taxon>
        <taxon>Mycobacteriales</taxon>
        <taxon>Mycobacteriaceae</taxon>
        <taxon>Mycobacterium</taxon>
    </lineage>
</organism>
<dbReference type="Proteomes" id="UP001564760">
    <property type="component" value="Unassembled WGS sequence"/>
</dbReference>
<feature type="transmembrane region" description="Helical" evidence="7">
    <location>
        <begin position="57"/>
        <end position="76"/>
    </location>
</feature>
<comment type="subcellular location">
    <subcellularLocation>
        <location evidence="1">Cell membrane</location>
        <topology evidence="1">Multi-pass membrane protein</topology>
    </subcellularLocation>
</comment>
<keyword evidence="5 7" id="KW-1133">Transmembrane helix</keyword>
<dbReference type="InterPro" id="IPR001958">
    <property type="entry name" value="Tet-R_TetA/multi-R_MdtG-like"/>
</dbReference>
<feature type="transmembrane region" description="Helical" evidence="7">
    <location>
        <begin position="345"/>
        <end position="365"/>
    </location>
</feature>
<dbReference type="PROSITE" id="PS00216">
    <property type="entry name" value="SUGAR_TRANSPORT_1"/>
    <property type="match status" value="1"/>
</dbReference>
<dbReference type="PANTHER" id="PTHR23506">
    <property type="entry name" value="GH10249P"/>
    <property type="match status" value="1"/>
</dbReference>
<evidence type="ECO:0000256" key="2">
    <source>
        <dbReference type="ARBA" id="ARBA00007520"/>
    </source>
</evidence>
<evidence type="ECO:0000256" key="4">
    <source>
        <dbReference type="ARBA" id="ARBA00022692"/>
    </source>
</evidence>
<feature type="transmembrane region" description="Helical" evidence="7">
    <location>
        <begin position="195"/>
        <end position="217"/>
    </location>
</feature>
<accession>A0ABV4C4L4</accession>
<feature type="domain" description="Major facilitator superfamily (MFS) profile" evidence="8">
    <location>
        <begin position="1"/>
        <end position="370"/>
    </location>
</feature>
<dbReference type="InterPro" id="IPR020846">
    <property type="entry name" value="MFS_dom"/>
</dbReference>
<evidence type="ECO:0000256" key="7">
    <source>
        <dbReference type="SAM" id="Phobius"/>
    </source>
</evidence>
<feature type="transmembrane region" description="Helical" evidence="7">
    <location>
        <begin position="146"/>
        <end position="164"/>
    </location>
</feature>
<dbReference type="PANTHER" id="PTHR23506:SF23">
    <property type="entry name" value="GH10249P"/>
    <property type="match status" value="1"/>
</dbReference>
<feature type="transmembrane region" description="Helical" evidence="7">
    <location>
        <begin position="82"/>
        <end position="104"/>
    </location>
</feature>
<evidence type="ECO:0000256" key="6">
    <source>
        <dbReference type="ARBA" id="ARBA00023136"/>
    </source>
</evidence>
<evidence type="ECO:0000256" key="3">
    <source>
        <dbReference type="ARBA" id="ARBA00022448"/>
    </source>
</evidence>
<dbReference type="InterPro" id="IPR050930">
    <property type="entry name" value="MFS_Vesicular_Transporter"/>
</dbReference>
<evidence type="ECO:0000256" key="5">
    <source>
        <dbReference type="ARBA" id="ARBA00022989"/>
    </source>
</evidence>
<dbReference type="InterPro" id="IPR005829">
    <property type="entry name" value="Sugar_transporter_CS"/>
</dbReference>
<comment type="similarity">
    <text evidence="2">Belongs to the major facilitator superfamily. TCR/Tet family.</text>
</comment>
<dbReference type="PRINTS" id="PR01035">
    <property type="entry name" value="TCRTETA"/>
</dbReference>
<dbReference type="InterPro" id="IPR036259">
    <property type="entry name" value="MFS_trans_sf"/>
</dbReference>
<feature type="transmembrane region" description="Helical" evidence="7">
    <location>
        <begin position="257"/>
        <end position="276"/>
    </location>
</feature>
<dbReference type="RefSeq" id="WP_369741699.1">
    <property type="nucleotide sequence ID" value="NZ_JBGEDP010000001.1"/>
</dbReference>
<protein>
    <submittedName>
        <fullName evidence="9">MFS transporter</fullName>
    </submittedName>
</protein>
<evidence type="ECO:0000256" key="1">
    <source>
        <dbReference type="ARBA" id="ARBA00004651"/>
    </source>
</evidence>
<reference evidence="9 10" key="1">
    <citation type="submission" date="2024-08" db="EMBL/GenBank/DDBJ databases">
        <title>Mycobacterium servetensis sp. nov., a novel rapid-growing mycobacterial species recovered from a human patient in Zaragoza, Spain.</title>
        <authorList>
            <person name="Tristancho-Baro A.I."/>
            <person name="Buenestado-Serrano S."/>
            <person name="Garcia De Viedma D."/>
            <person name="Milagro-Beamonte A."/>
            <person name="Burillo N."/>
            <person name="Sanz S."/>
            <person name="Lopez-Calleja A.I."/>
            <person name="Penas-Utrilla D."/>
            <person name="Guardingo M."/>
            <person name="Garcia M.J."/>
            <person name="Vinuelas-Bayon J."/>
        </authorList>
    </citation>
    <scope>NUCLEOTIDE SEQUENCE [LARGE SCALE GENOMIC DNA]</scope>
    <source>
        <strain evidence="10">HUMS_12744610</strain>
    </source>
</reference>